<dbReference type="GO" id="GO:0007156">
    <property type="term" value="P:homophilic cell adhesion via plasma membrane adhesion molecules"/>
    <property type="evidence" value="ECO:0007669"/>
    <property type="project" value="InterPro"/>
</dbReference>
<evidence type="ECO:0000259" key="1">
    <source>
        <dbReference type="PROSITE" id="PS50268"/>
    </source>
</evidence>
<dbReference type="InterPro" id="IPR013783">
    <property type="entry name" value="Ig-like_fold"/>
</dbReference>
<reference evidence="2 3" key="1">
    <citation type="submission" date="2016-11" db="EMBL/GenBank/DDBJ databases">
        <title>Trade-off between light-utilization and light-protection in marine flavobacteria.</title>
        <authorList>
            <person name="Kumagai Y."/>
        </authorList>
    </citation>
    <scope>NUCLEOTIDE SEQUENCE [LARGE SCALE GENOMIC DNA]</scope>
    <source>
        <strain evidence="2 3">JCM 13191</strain>
    </source>
</reference>
<dbReference type="Gene3D" id="2.60.40.60">
    <property type="entry name" value="Cadherins"/>
    <property type="match status" value="1"/>
</dbReference>
<dbReference type="InterPro" id="IPR002126">
    <property type="entry name" value="Cadherin-like_dom"/>
</dbReference>
<dbReference type="Proteomes" id="UP000193431">
    <property type="component" value="Chromosome"/>
</dbReference>
<dbReference type="CDD" id="cd11304">
    <property type="entry name" value="Cadherin_repeat"/>
    <property type="match status" value="1"/>
</dbReference>
<sequence>MDPKRILRMDYQNKRNQNSSKTGNQSSFGLMLSLLLLPLSLMAQFSVDSYGDQGVNENVAYTSPAASITGTPVGTVTYSLSGPDASLFTINSSNGVVSMVERDYESPLDTDGNNLYSVTVVGTDSDTNTSERELDVVVFNDCSASDTPQMFKLSAPDSLGDTMGDTATLRISLIGSGGVPQDGVAVMFVKTSGPASITSPSGTTNASGIYESTVTSASAGVSEFTAMYDTTGNGTPDTTVTLGSPTAIQFTTDVSSFNTGGHVGIGTETPDSSTVLEVAGTDKGVLIPRVALTGTADTATITNPAVTLLVYNTAAVGGLEVGFVFWDGSEWKSVCAR</sequence>
<feature type="domain" description="Cadherin" evidence="1">
    <location>
        <begin position="74"/>
        <end position="150"/>
    </location>
</feature>
<dbReference type="InterPro" id="IPR008964">
    <property type="entry name" value="Invasin/intimin_cell_adhesion"/>
</dbReference>
<dbReference type="PROSITE" id="PS50268">
    <property type="entry name" value="CADHERIN_2"/>
    <property type="match status" value="1"/>
</dbReference>
<dbReference type="SUPFAM" id="SSF49373">
    <property type="entry name" value="Invasin/intimin cell-adhesion fragments"/>
    <property type="match status" value="1"/>
</dbReference>
<dbReference type="GO" id="GO:0005509">
    <property type="term" value="F:calcium ion binding"/>
    <property type="evidence" value="ECO:0007669"/>
    <property type="project" value="InterPro"/>
</dbReference>
<evidence type="ECO:0000313" key="3">
    <source>
        <dbReference type="Proteomes" id="UP000193431"/>
    </source>
</evidence>
<protein>
    <recommendedName>
        <fullName evidence="1">Cadherin domain-containing protein</fullName>
    </recommendedName>
</protein>
<dbReference type="AlphaFoldDB" id="A0A1W6MKE1"/>
<gene>
    <name evidence="2" type="ORF">BST97_08780</name>
</gene>
<dbReference type="SUPFAM" id="SSF49313">
    <property type="entry name" value="Cadherin-like"/>
    <property type="match status" value="1"/>
</dbReference>
<dbReference type="GO" id="GO:0016020">
    <property type="term" value="C:membrane"/>
    <property type="evidence" value="ECO:0007669"/>
    <property type="project" value="InterPro"/>
</dbReference>
<dbReference type="Gene3D" id="2.60.40.10">
    <property type="entry name" value="Immunoglobulins"/>
    <property type="match status" value="1"/>
</dbReference>
<dbReference type="EMBL" id="CP019344">
    <property type="protein sequence ID" value="ARN78084.1"/>
    <property type="molecule type" value="Genomic_DNA"/>
</dbReference>
<dbReference type="STRING" id="331648.BST97_08780"/>
<evidence type="ECO:0000313" key="2">
    <source>
        <dbReference type="EMBL" id="ARN78084.1"/>
    </source>
</evidence>
<keyword evidence="3" id="KW-1185">Reference proteome</keyword>
<name>A0A1W6MKE1_9FLAO</name>
<dbReference type="InterPro" id="IPR015919">
    <property type="entry name" value="Cadherin-like_sf"/>
</dbReference>
<accession>A0A1W6MKE1</accession>
<organism evidence="2 3">
    <name type="scientific">Nonlabens spongiae</name>
    <dbReference type="NCBI Taxonomy" id="331648"/>
    <lineage>
        <taxon>Bacteria</taxon>
        <taxon>Pseudomonadati</taxon>
        <taxon>Bacteroidota</taxon>
        <taxon>Flavobacteriia</taxon>
        <taxon>Flavobacteriales</taxon>
        <taxon>Flavobacteriaceae</taxon>
        <taxon>Nonlabens</taxon>
    </lineage>
</organism>
<proteinExistence type="predicted"/>